<dbReference type="EMBL" id="JACRUP010000010">
    <property type="protein sequence ID" value="MBC5852118.1"/>
    <property type="molecule type" value="Genomic_DNA"/>
</dbReference>
<dbReference type="AlphaFoldDB" id="A0A9X0R9D5"/>
<organism evidence="1 2">
    <name type="scientific">Vibrio metschnikovii</name>
    <dbReference type="NCBI Taxonomy" id="28172"/>
    <lineage>
        <taxon>Bacteria</taxon>
        <taxon>Pseudomonadati</taxon>
        <taxon>Pseudomonadota</taxon>
        <taxon>Gammaproteobacteria</taxon>
        <taxon>Vibrionales</taxon>
        <taxon>Vibrionaceae</taxon>
        <taxon>Vibrio</taxon>
    </lineage>
</organism>
<comment type="caution">
    <text evidence="1">The sequence shown here is derived from an EMBL/GenBank/DDBJ whole genome shotgun (WGS) entry which is preliminary data.</text>
</comment>
<reference evidence="1" key="1">
    <citation type="submission" date="2020-08" db="EMBL/GenBank/DDBJ databases">
        <title>Genome Sequencing and Pan-Genome Analysis of Migratory bird Vibrio Strains, Inner Mongolia.</title>
        <authorList>
            <person name="Zheng L."/>
        </authorList>
    </citation>
    <scope>NUCLEOTIDE SEQUENCE</scope>
    <source>
        <strain evidence="1">M13F</strain>
    </source>
</reference>
<gene>
    <name evidence="1" type="ORF">H8Q88_14515</name>
</gene>
<sequence>MPISNTVSNVGNWTFADLDDNARTEFVCGGCYYLAVTLHKLTGYPIYAEIDGDYFIHCWVTDHDGNAIDINGIHNGNWAKPPYSSATPKGSILKYHLDTLDNTDLLEWARDLVLSHPSHFNLHTTA</sequence>
<accession>A0A9X0R9D5</accession>
<dbReference type="RefSeq" id="WP_187026665.1">
    <property type="nucleotide sequence ID" value="NZ_JACRUP010000010.1"/>
</dbReference>
<proteinExistence type="predicted"/>
<evidence type="ECO:0000313" key="1">
    <source>
        <dbReference type="EMBL" id="MBC5852118.1"/>
    </source>
</evidence>
<evidence type="ECO:0000313" key="2">
    <source>
        <dbReference type="Proteomes" id="UP000615796"/>
    </source>
</evidence>
<name>A0A9X0R9D5_VIBME</name>
<keyword evidence="2" id="KW-1185">Reference proteome</keyword>
<protein>
    <submittedName>
        <fullName evidence="1">Uncharacterized protein</fullName>
    </submittedName>
</protein>
<dbReference type="Proteomes" id="UP000615796">
    <property type="component" value="Unassembled WGS sequence"/>
</dbReference>